<dbReference type="EMBL" id="AP023287">
    <property type="protein sequence ID" value="BCI54739.1"/>
    <property type="molecule type" value="Genomic_DNA"/>
</dbReference>
<accession>A0A6S6P8L1</accession>
<evidence type="ECO:0000256" key="1">
    <source>
        <dbReference type="SAM" id="Phobius"/>
    </source>
</evidence>
<keyword evidence="1" id="KW-0812">Transmembrane</keyword>
<protein>
    <submittedName>
        <fullName evidence="2">Uncharacterized protein</fullName>
    </submittedName>
</protein>
<keyword evidence="1" id="KW-0472">Membrane</keyword>
<keyword evidence="1" id="KW-1133">Transmembrane helix</keyword>
<reference evidence="2 3" key="1">
    <citation type="submission" date="2020-07" db="EMBL/GenBank/DDBJ databases">
        <title>Complete genome sequence of Mycolicibacterium litorale like strain isolated from cardiac implantable electronic device infection.</title>
        <authorList>
            <person name="Fukano H."/>
            <person name="Miyama H."/>
            <person name="Hoshino Y."/>
        </authorList>
    </citation>
    <scope>NUCLEOTIDE SEQUENCE [LARGE SCALE GENOMIC DNA]</scope>
    <source>
        <strain evidence="2 3">NIIDNTM18</strain>
    </source>
</reference>
<organism evidence="2 3">
    <name type="scientific">Mycolicibacterium litorale</name>
    <dbReference type="NCBI Taxonomy" id="758802"/>
    <lineage>
        <taxon>Bacteria</taxon>
        <taxon>Bacillati</taxon>
        <taxon>Actinomycetota</taxon>
        <taxon>Actinomycetes</taxon>
        <taxon>Mycobacteriales</taxon>
        <taxon>Mycobacteriaceae</taxon>
        <taxon>Mycolicibacterium</taxon>
    </lineage>
</organism>
<evidence type="ECO:0000313" key="2">
    <source>
        <dbReference type="EMBL" id="BCI54739.1"/>
    </source>
</evidence>
<feature type="transmembrane region" description="Helical" evidence="1">
    <location>
        <begin position="85"/>
        <end position="105"/>
    </location>
</feature>
<proteinExistence type="predicted"/>
<sequence>MVPGTGRRMRQAKSTTPHGHGIFGARLPIVRVGLIVISAASAMSRAGMLGPSSTTSTGAPSLTGKRRDRCGLAALMPAYEELGTLLGAVIATTFYAVVVPGAQLLSQSP</sequence>
<name>A0A6S6P8L1_9MYCO</name>
<evidence type="ECO:0000313" key="3">
    <source>
        <dbReference type="Proteomes" id="UP000515734"/>
    </source>
</evidence>
<gene>
    <name evidence="2" type="ORF">NIIDNTM18_40170</name>
</gene>
<dbReference type="Proteomes" id="UP000515734">
    <property type="component" value="Chromosome"/>
</dbReference>
<dbReference type="AlphaFoldDB" id="A0A6S6P8L1"/>